<dbReference type="AlphaFoldDB" id="A0A8H6F3P6"/>
<evidence type="ECO:0000313" key="18">
    <source>
        <dbReference type="Proteomes" id="UP000536275"/>
    </source>
</evidence>
<accession>A0A8H6F3P6</accession>
<name>A0A8H6F3P6_CANAX</name>
<dbReference type="SFLD" id="SFLDS00052">
    <property type="entry name" value="Ferric_Reductase_Domain"/>
    <property type="match status" value="1"/>
</dbReference>
<gene>
    <name evidence="17" type="ORF">FOB64_002794</name>
</gene>
<dbReference type="CDD" id="cd06186">
    <property type="entry name" value="NOX_Duox_like_FAD_NADP"/>
    <property type="match status" value="1"/>
</dbReference>
<dbReference type="SUPFAM" id="SSF63380">
    <property type="entry name" value="Riboflavin synthase domain-like"/>
    <property type="match status" value="1"/>
</dbReference>
<comment type="subcellular location">
    <subcellularLocation>
        <location evidence="1">Cell membrane</location>
        <topology evidence="1">Multi-pass membrane protein</topology>
    </subcellularLocation>
</comment>
<dbReference type="GO" id="GO:0005886">
    <property type="term" value="C:plasma membrane"/>
    <property type="evidence" value="ECO:0007669"/>
    <property type="project" value="UniProtKB-SubCell"/>
</dbReference>
<evidence type="ECO:0000256" key="9">
    <source>
        <dbReference type="ARBA" id="ARBA00022982"/>
    </source>
</evidence>
<evidence type="ECO:0000256" key="2">
    <source>
        <dbReference type="ARBA" id="ARBA00006278"/>
    </source>
</evidence>
<evidence type="ECO:0000256" key="13">
    <source>
        <dbReference type="ARBA" id="ARBA00023136"/>
    </source>
</evidence>
<dbReference type="EMBL" id="JABWAD010000028">
    <property type="protein sequence ID" value="KAF6070108.1"/>
    <property type="molecule type" value="Genomic_DNA"/>
</dbReference>
<evidence type="ECO:0000256" key="1">
    <source>
        <dbReference type="ARBA" id="ARBA00004651"/>
    </source>
</evidence>
<dbReference type="PANTHER" id="PTHR32361">
    <property type="entry name" value="FERRIC/CUPRIC REDUCTASE TRANSMEMBRANE COMPONENT"/>
    <property type="match status" value="1"/>
</dbReference>
<dbReference type="Gene3D" id="3.40.50.80">
    <property type="entry name" value="Nucleotide-binding domain of ferredoxin-NADP reductase (FNR) module"/>
    <property type="match status" value="1"/>
</dbReference>
<protein>
    <recommendedName>
        <fullName evidence="3">ferric-chelate reductase (NADPH)</fullName>
        <ecNumber evidence="3">1.16.1.9</ecNumber>
    </recommendedName>
</protein>
<dbReference type="InterPro" id="IPR017927">
    <property type="entry name" value="FAD-bd_FR_type"/>
</dbReference>
<keyword evidence="5" id="KW-1003">Cell membrane</keyword>
<evidence type="ECO:0000256" key="11">
    <source>
        <dbReference type="ARBA" id="ARBA00023002"/>
    </source>
</evidence>
<keyword evidence="10 15" id="KW-1133">Transmembrane helix</keyword>
<dbReference type="SFLD" id="SFLDG01168">
    <property type="entry name" value="Ferric_reductase_subgroup_(FRE"/>
    <property type="match status" value="1"/>
</dbReference>
<dbReference type="InterPro" id="IPR039261">
    <property type="entry name" value="FNR_nucleotide-bd"/>
</dbReference>
<evidence type="ECO:0000256" key="14">
    <source>
        <dbReference type="ARBA" id="ARBA00048483"/>
    </source>
</evidence>
<evidence type="ECO:0000256" key="10">
    <source>
        <dbReference type="ARBA" id="ARBA00022989"/>
    </source>
</evidence>
<feature type="transmembrane region" description="Helical" evidence="15">
    <location>
        <begin position="153"/>
        <end position="174"/>
    </location>
</feature>
<reference evidence="17 18" key="1">
    <citation type="submission" date="2020-03" db="EMBL/GenBank/DDBJ databases">
        <title>FDA dAtabase for Regulatory Grade micrObial Sequences (FDA-ARGOS): Supporting development and validation of Infectious Disease Dx tests.</title>
        <authorList>
            <person name="Campos J."/>
            <person name="Goldberg B."/>
            <person name="Tallon L."/>
            <person name="Sadzewicz L."/>
            <person name="Vavikolanu K."/>
            <person name="Mehta A."/>
            <person name="Aluvathingal J."/>
            <person name="Nadendla S."/>
            <person name="Nandy P."/>
            <person name="Geyer C."/>
            <person name="Yan Y."/>
            <person name="Sichtig H."/>
        </authorList>
    </citation>
    <scope>NUCLEOTIDE SEQUENCE [LARGE SCALE GENOMIC DNA]</scope>
    <source>
        <strain evidence="17 18">FDAARGOS_656</strain>
    </source>
</reference>
<dbReference type="Pfam" id="PF08030">
    <property type="entry name" value="NAD_binding_6"/>
    <property type="match status" value="1"/>
</dbReference>
<evidence type="ECO:0000256" key="4">
    <source>
        <dbReference type="ARBA" id="ARBA00022448"/>
    </source>
</evidence>
<evidence type="ECO:0000259" key="16">
    <source>
        <dbReference type="PROSITE" id="PS51384"/>
    </source>
</evidence>
<dbReference type="PANTHER" id="PTHR32361:SF28">
    <property type="entry name" value="FRP1P"/>
    <property type="match status" value="1"/>
</dbReference>
<evidence type="ECO:0000256" key="12">
    <source>
        <dbReference type="ARBA" id="ARBA00023065"/>
    </source>
</evidence>
<dbReference type="InterPro" id="IPR017938">
    <property type="entry name" value="Riboflavin_synthase-like_b-brl"/>
</dbReference>
<evidence type="ECO:0000256" key="15">
    <source>
        <dbReference type="SAM" id="Phobius"/>
    </source>
</evidence>
<evidence type="ECO:0000256" key="5">
    <source>
        <dbReference type="ARBA" id="ARBA00022475"/>
    </source>
</evidence>
<feature type="transmembrane region" description="Helical" evidence="15">
    <location>
        <begin position="215"/>
        <end position="234"/>
    </location>
</feature>
<dbReference type="Proteomes" id="UP000536275">
    <property type="component" value="Unassembled WGS sequence"/>
</dbReference>
<keyword evidence="12" id="KW-0406">Ion transport</keyword>
<proteinExistence type="inferred from homology"/>
<comment type="catalytic activity">
    <reaction evidence="14">
        <text>2 a Fe(II)-siderophore + NADP(+) + H(+) = 2 a Fe(III)-siderophore + NADPH</text>
        <dbReference type="Rhea" id="RHEA:28795"/>
        <dbReference type="Rhea" id="RHEA-COMP:11342"/>
        <dbReference type="Rhea" id="RHEA-COMP:11344"/>
        <dbReference type="ChEBI" id="CHEBI:15378"/>
        <dbReference type="ChEBI" id="CHEBI:29033"/>
        <dbReference type="ChEBI" id="CHEBI:29034"/>
        <dbReference type="ChEBI" id="CHEBI:57783"/>
        <dbReference type="ChEBI" id="CHEBI:58349"/>
        <dbReference type="EC" id="1.16.1.9"/>
    </reaction>
</comment>
<keyword evidence="7 15" id="KW-0812">Transmembrane</keyword>
<keyword evidence="13 15" id="KW-0472">Membrane</keyword>
<dbReference type="Pfam" id="PF01794">
    <property type="entry name" value="Ferric_reduct"/>
    <property type="match status" value="1"/>
</dbReference>
<dbReference type="InterPro" id="IPR051410">
    <property type="entry name" value="Ferric/Cupric_Reductase"/>
</dbReference>
<dbReference type="InterPro" id="IPR013130">
    <property type="entry name" value="Fe3_Rdtase_TM_dom"/>
</dbReference>
<dbReference type="GO" id="GO:0006879">
    <property type="term" value="P:intracellular iron ion homeostasis"/>
    <property type="evidence" value="ECO:0007669"/>
    <property type="project" value="TreeGrafter"/>
</dbReference>
<keyword evidence="6" id="KW-0285">Flavoprotein</keyword>
<keyword evidence="11" id="KW-0560">Oxidoreductase</keyword>
<feature type="transmembrane region" description="Helical" evidence="15">
    <location>
        <begin position="21"/>
        <end position="41"/>
    </location>
</feature>
<dbReference type="InterPro" id="IPR013112">
    <property type="entry name" value="FAD-bd_8"/>
</dbReference>
<evidence type="ECO:0000256" key="3">
    <source>
        <dbReference type="ARBA" id="ARBA00012668"/>
    </source>
</evidence>
<organism evidence="17 18">
    <name type="scientific">Candida albicans</name>
    <name type="common">Yeast</name>
    <dbReference type="NCBI Taxonomy" id="5476"/>
    <lineage>
        <taxon>Eukaryota</taxon>
        <taxon>Fungi</taxon>
        <taxon>Dikarya</taxon>
        <taxon>Ascomycota</taxon>
        <taxon>Saccharomycotina</taxon>
        <taxon>Pichiomycetes</taxon>
        <taxon>Debaryomycetaceae</taxon>
        <taxon>Candida/Lodderomyces clade</taxon>
        <taxon>Candida</taxon>
    </lineage>
</organism>
<dbReference type="EC" id="1.16.1.9" evidence="3"/>
<evidence type="ECO:0000256" key="7">
    <source>
        <dbReference type="ARBA" id="ARBA00022692"/>
    </source>
</evidence>
<sequence>MAIPFDQQFFVEKDRNNKYEWLIFVLTFIVLAGHGILFYWIPRYLRVNNKRNNYFRLLKVWDAWTSCVHVWGDFYFQPSLVLLGILFVGLNVGFCFAEINDLDYQSRFYIISKRLSKVAVGNLPILLFAVMKNDLLTSITGLQHDRLEFVHKWLSRLMWVMITIHMGMACYYWLNLNFKIMIMIPPQIFGFMAYGSFSILNWASLKFIRQFAYDFFLVQHRIFAFMMLFFTFIHNQGNRAVVLISVHGLVIDRVVSKVFAYLHAKKSPTKGRSGYTSKSWYTRFLPKYKTWKAGQHIYLNVGKIKFFQYHPFTISSLAESGEMKLLIRVERGFTRKLMRHLEQVDHDEVTIKAMFHGPYGARYQPLITFDTCLFFAAGSGGAFTFPVCLDLLNQIDRRDQEGDVLFRPKNQFIKFVWAIRKQDNIEWFEDSLKQFAGRCSVDIYITQETKEELPLQRKNSIIEITKSLTNDYNILYGRPQIQDIIQQHSQSLGANQSMAVTSCGSPSFTNSIKHHCQSARRVKGAPEVNKINFLNTIEFINPQIKDSENTKLNIAGSYAVESKVRAMDQLNYTEFILSLSNLFTHAFGLQCVIFSEISPSFGFPMESKSGSSNIFKRKAPKTKNRRLGKLVMKTQSGWSIPLRNTHLSLIAEYFDVIDELCLVNFIIDNPITIKDLRINKIHFESCIYPFKKGPKRENSIFTNVSELELSKIANSTELSLIDLIKVKNEALHYLTLDIGSNIFYTNQEFKFGKYNPFFQLLCSGVGGYSRLDTLKLTNFELFDYLRHDDVHKDVDSWIEPPTDNFETFMEYTSQIPHLIIVLRKFPPRVKTCLKCGFKEQQSDKNIESLTVEPGEYITDFSTRL</sequence>
<feature type="domain" description="FAD-binding FR-type" evidence="16">
    <location>
        <begin position="236"/>
        <end position="365"/>
    </location>
</feature>
<evidence type="ECO:0000313" key="17">
    <source>
        <dbReference type="EMBL" id="KAF6070108.1"/>
    </source>
</evidence>
<comment type="caution">
    <text evidence="17">The sequence shown here is derived from an EMBL/GenBank/DDBJ whole genome shotgun (WGS) entry which is preliminary data.</text>
</comment>
<dbReference type="Pfam" id="PF08022">
    <property type="entry name" value="FAD_binding_8"/>
    <property type="match status" value="1"/>
</dbReference>
<feature type="transmembrane region" description="Helical" evidence="15">
    <location>
        <begin position="74"/>
        <end position="97"/>
    </location>
</feature>
<evidence type="ECO:0000256" key="6">
    <source>
        <dbReference type="ARBA" id="ARBA00022630"/>
    </source>
</evidence>
<keyword evidence="9" id="KW-0249">Electron transport</keyword>
<feature type="transmembrane region" description="Helical" evidence="15">
    <location>
        <begin position="180"/>
        <end position="203"/>
    </location>
</feature>
<dbReference type="GO" id="GO:0006826">
    <property type="term" value="P:iron ion transport"/>
    <property type="evidence" value="ECO:0007669"/>
    <property type="project" value="TreeGrafter"/>
</dbReference>
<dbReference type="InterPro" id="IPR013121">
    <property type="entry name" value="Fe_red_NAD-bd_6"/>
</dbReference>
<keyword evidence="8" id="KW-0274">FAD</keyword>
<dbReference type="GO" id="GO:0015677">
    <property type="term" value="P:copper ion import"/>
    <property type="evidence" value="ECO:0007669"/>
    <property type="project" value="TreeGrafter"/>
</dbReference>
<keyword evidence="4" id="KW-0813">Transport</keyword>
<dbReference type="GO" id="GO:0052851">
    <property type="term" value="F:ferric-chelate reductase (NADPH) activity"/>
    <property type="evidence" value="ECO:0007669"/>
    <property type="project" value="UniProtKB-EC"/>
</dbReference>
<dbReference type="PROSITE" id="PS51384">
    <property type="entry name" value="FAD_FR"/>
    <property type="match status" value="1"/>
</dbReference>
<evidence type="ECO:0000256" key="8">
    <source>
        <dbReference type="ARBA" id="ARBA00022827"/>
    </source>
</evidence>
<comment type="similarity">
    <text evidence="2">Belongs to the ferric reductase (FRE) family.</text>
</comment>